<protein>
    <submittedName>
        <fullName evidence="2">Uncharacterized protein</fullName>
    </submittedName>
</protein>
<name>A0AA49GI54_9BACT</name>
<reference evidence="2" key="1">
    <citation type="journal article" date="2023" name="Comput. Struct. Biotechnol. J.">
        <title>Discovery of a novel marine Bacteroidetes with a rich repertoire of carbohydrate-active enzymes.</title>
        <authorList>
            <person name="Chen B."/>
            <person name="Liu G."/>
            <person name="Chen Q."/>
            <person name="Wang H."/>
            <person name="Liu L."/>
            <person name="Tang K."/>
        </authorList>
    </citation>
    <scope>NUCLEOTIDE SEQUENCE</scope>
    <source>
        <strain evidence="2">TK19036</strain>
    </source>
</reference>
<accession>A0AA49GI54</accession>
<feature type="compositionally biased region" description="Basic and acidic residues" evidence="1">
    <location>
        <begin position="35"/>
        <end position="53"/>
    </location>
</feature>
<dbReference type="AlphaFoldDB" id="A0AA49GI54"/>
<gene>
    <name evidence="2" type="ORF">K4G66_19735</name>
</gene>
<sequence length="53" mass="6234">MQVQQTSFPDDWQQDKHYLQLMGAYAEKLLTQRSTEMRETPGADSKTNTRDEK</sequence>
<evidence type="ECO:0000256" key="1">
    <source>
        <dbReference type="SAM" id="MobiDB-lite"/>
    </source>
</evidence>
<reference evidence="2" key="2">
    <citation type="journal article" date="2024" name="Antonie Van Leeuwenhoek">
        <title>Roseihalotalea indica gen. nov., sp. nov., a halophilic Bacteroidetes from mesopelagic Southwest Indian Ocean with higher carbohydrate metabolic potential.</title>
        <authorList>
            <person name="Chen B."/>
            <person name="Zhang M."/>
            <person name="Lin D."/>
            <person name="Ye J."/>
            <person name="Tang K."/>
        </authorList>
    </citation>
    <scope>NUCLEOTIDE SEQUENCE</scope>
    <source>
        <strain evidence="2">TK19036</strain>
    </source>
</reference>
<feature type="region of interest" description="Disordered" evidence="1">
    <location>
        <begin position="32"/>
        <end position="53"/>
    </location>
</feature>
<dbReference type="EMBL" id="CP120682">
    <property type="protein sequence ID" value="WKN34607.1"/>
    <property type="molecule type" value="Genomic_DNA"/>
</dbReference>
<organism evidence="2">
    <name type="scientific">Roseihalotalea indica</name>
    <dbReference type="NCBI Taxonomy" id="2867963"/>
    <lineage>
        <taxon>Bacteria</taxon>
        <taxon>Pseudomonadati</taxon>
        <taxon>Bacteroidota</taxon>
        <taxon>Cytophagia</taxon>
        <taxon>Cytophagales</taxon>
        <taxon>Catalimonadaceae</taxon>
        <taxon>Roseihalotalea</taxon>
    </lineage>
</organism>
<proteinExistence type="predicted"/>
<evidence type="ECO:0000313" key="2">
    <source>
        <dbReference type="EMBL" id="WKN34607.1"/>
    </source>
</evidence>